<keyword evidence="1" id="KW-0812">Transmembrane</keyword>
<keyword evidence="4" id="KW-1185">Reference proteome</keyword>
<comment type="caution">
    <text evidence="3">The sequence shown here is derived from an EMBL/GenBank/DDBJ whole genome shotgun (WGS) entry which is preliminary data.</text>
</comment>
<keyword evidence="3" id="KW-0418">Kinase</keyword>
<dbReference type="EMBL" id="JBHULH010000004">
    <property type="protein sequence ID" value="MFD2567619.1"/>
    <property type="molecule type" value="Genomic_DNA"/>
</dbReference>
<dbReference type="InterPro" id="IPR050640">
    <property type="entry name" value="Bact_2-comp_sensor_kinase"/>
</dbReference>
<proteinExistence type="predicted"/>
<evidence type="ECO:0000256" key="1">
    <source>
        <dbReference type="SAM" id="Phobius"/>
    </source>
</evidence>
<dbReference type="InterPro" id="IPR010559">
    <property type="entry name" value="Sig_transdc_His_kin_internal"/>
</dbReference>
<keyword evidence="1" id="KW-1133">Transmembrane helix</keyword>
<accession>A0ABW5LTS1</accession>
<evidence type="ECO:0000259" key="2">
    <source>
        <dbReference type="Pfam" id="PF06580"/>
    </source>
</evidence>
<organism evidence="3 4">
    <name type="scientific">Pseudotenacibaculum haliotis</name>
    <dbReference type="NCBI Taxonomy" id="1862138"/>
    <lineage>
        <taxon>Bacteria</taxon>
        <taxon>Pseudomonadati</taxon>
        <taxon>Bacteroidota</taxon>
        <taxon>Flavobacteriia</taxon>
        <taxon>Flavobacteriales</taxon>
        <taxon>Flavobacteriaceae</taxon>
        <taxon>Pseudotenacibaculum</taxon>
    </lineage>
</organism>
<dbReference type="GO" id="GO:0004673">
    <property type="term" value="F:protein histidine kinase activity"/>
    <property type="evidence" value="ECO:0007669"/>
    <property type="project" value="UniProtKB-EC"/>
</dbReference>
<evidence type="ECO:0000313" key="3">
    <source>
        <dbReference type="EMBL" id="MFD2567619.1"/>
    </source>
</evidence>
<dbReference type="Gene3D" id="3.30.565.10">
    <property type="entry name" value="Histidine kinase-like ATPase, C-terminal domain"/>
    <property type="match status" value="1"/>
</dbReference>
<feature type="transmembrane region" description="Helical" evidence="1">
    <location>
        <begin position="66"/>
        <end position="86"/>
    </location>
</feature>
<name>A0ABW5LTS1_9FLAO</name>
<dbReference type="Pfam" id="PF06580">
    <property type="entry name" value="His_kinase"/>
    <property type="match status" value="1"/>
</dbReference>
<dbReference type="Proteomes" id="UP001597508">
    <property type="component" value="Unassembled WGS sequence"/>
</dbReference>
<feature type="transmembrane region" description="Helical" evidence="1">
    <location>
        <begin position="34"/>
        <end position="54"/>
    </location>
</feature>
<dbReference type="PANTHER" id="PTHR34220">
    <property type="entry name" value="SENSOR HISTIDINE KINASE YPDA"/>
    <property type="match status" value="1"/>
</dbReference>
<feature type="transmembrane region" description="Helical" evidence="1">
    <location>
        <begin position="7"/>
        <end position="28"/>
    </location>
</feature>
<keyword evidence="1" id="KW-0472">Membrane</keyword>
<reference evidence="4" key="1">
    <citation type="journal article" date="2019" name="Int. J. Syst. Evol. Microbiol.">
        <title>The Global Catalogue of Microorganisms (GCM) 10K type strain sequencing project: providing services to taxonomists for standard genome sequencing and annotation.</title>
        <authorList>
            <consortium name="The Broad Institute Genomics Platform"/>
            <consortium name="The Broad Institute Genome Sequencing Center for Infectious Disease"/>
            <person name="Wu L."/>
            <person name="Ma J."/>
        </authorList>
    </citation>
    <scope>NUCLEOTIDE SEQUENCE [LARGE SCALE GENOMIC DNA]</scope>
    <source>
        <strain evidence="4">KCTC 52127</strain>
    </source>
</reference>
<dbReference type="EC" id="2.7.13.3" evidence="3"/>
<evidence type="ECO:0000313" key="4">
    <source>
        <dbReference type="Proteomes" id="UP001597508"/>
    </source>
</evidence>
<feature type="domain" description="Signal transduction histidine kinase internal region" evidence="2">
    <location>
        <begin position="147"/>
        <end position="224"/>
    </location>
</feature>
<dbReference type="InterPro" id="IPR036890">
    <property type="entry name" value="HATPase_C_sf"/>
</dbReference>
<dbReference type="PANTHER" id="PTHR34220:SF7">
    <property type="entry name" value="SENSOR HISTIDINE KINASE YPDA"/>
    <property type="match status" value="1"/>
</dbReference>
<keyword evidence="3" id="KW-0808">Transferase</keyword>
<sequence>MSKKRRHILLHVLIWVTLISIVVTHAFYDDDDSPLLFLIRMLIGTAIFYVNYLILVPKILFKKRILFYILSVILLVFVSAKGLIMIEELDQFAMYTDNFSEEGQDEKEVGFMVYTLLIFIGAVIRTYGEWNRNEQDKREIENQKNLSELEVLKNQINPHFLFNSLNSICSLAVKKSDEAPDAIIMLSELMRYMLYEVKGERVLLSKEIAYIENYVSLQKLRLANKDQVSLRIVGDIQSQRISPLILISFIENAFKYGIDTTEETSISITIDAYENDVTFNCVNRINKRKKKQDDNSGIGIQNTKERLKLLYPEKHQLSIQEENNMFIVNLFLKLN</sequence>
<feature type="transmembrane region" description="Helical" evidence="1">
    <location>
        <begin position="109"/>
        <end position="128"/>
    </location>
</feature>
<dbReference type="RefSeq" id="WP_379666329.1">
    <property type="nucleotide sequence ID" value="NZ_JBHULH010000004.1"/>
</dbReference>
<gene>
    <name evidence="3" type="ORF">ACFSRZ_09565</name>
</gene>
<protein>
    <submittedName>
        <fullName evidence="3">Sensor histidine kinase</fullName>
        <ecNumber evidence="3">2.7.13.3</ecNumber>
    </submittedName>
</protein>